<proteinExistence type="predicted"/>
<dbReference type="GO" id="GO:0016887">
    <property type="term" value="F:ATP hydrolysis activity"/>
    <property type="evidence" value="ECO:0007669"/>
    <property type="project" value="InterPro"/>
</dbReference>
<feature type="coiled-coil region" evidence="1">
    <location>
        <begin position="235"/>
        <end position="276"/>
    </location>
</feature>
<dbReference type="Proteomes" id="UP000272924">
    <property type="component" value="Chromosome"/>
</dbReference>
<dbReference type="Pfam" id="PF13476">
    <property type="entry name" value="AAA_23"/>
    <property type="match status" value="1"/>
</dbReference>
<dbReference type="SUPFAM" id="SSF75712">
    <property type="entry name" value="Rad50 coiled-coil Zn hook"/>
    <property type="match status" value="1"/>
</dbReference>
<dbReference type="KEGG" id="spei:EHW89_05790"/>
<feature type="coiled-coil region" evidence="1">
    <location>
        <begin position="357"/>
        <end position="384"/>
    </location>
</feature>
<gene>
    <name evidence="3" type="ORF">EHW89_05790</name>
</gene>
<name>A0A3S9MS42_9STRE</name>
<organism evidence="3 4">
    <name type="scientific">Streptococcus periodonticum</name>
    <dbReference type="NCBI Taxonomy" id="2490633"/>
    <lineage>
        <taxon>Bacteria</taxon>
        <taxon>Bacillati</taxon>
        <taxon>Bacillota</taxon>
        <taxon>Bacilli</taxon>
        <taxon>Lactobacillales</taxon>
        <taxon>Streptococcaceae</taxon>
        <taxon>Streptococcus</taxon>
    </lineage>
</organism>
<evidence type="ECO:0000256" key="1">
    <source>
        <dbReference type="SAM" id="Coils"/>
    </source>
</evidence>
<sequence>MIIMEAPYLKKLTVTGSHKKSEINFNKGLNIITGPSNVGKTCIVKCIDYLTGSSSLPFSTSTHYNTITLEISVDDKLVILSRTLEEDNITVKSTLPSILSGKYYSKNKSKNKEPISNVWLQIFGIVPPVEVVRNKNFKTQKLGVRTFINSWIIHENDMNRPTSILLPQIPNQQTAYLSALLYLLYGKDFSEIKKQESAEERKIRHNSVKNYISSKIIQFKEHHDRLTQELDEKSILDIETEIEQLSEKLQKLRNNLTNTNSQHENLLQQIAKIDSELSEKSVLLNRFNELSSQYQSDFNRLSFIVESHNELASVADTALCPVCSSHINQDSLEHHLDSFSDELATLVSKIGSLNQTNTDLQQNISVLLESKTNLEQQKQRVSAEIDNILLPDEKKLSYKIQQYKSYIKAKSDIETINRLVENWSQDIDDLENEKAEKVEYLPKEEYSAQFWQYMTKNIQSILAECSFDKASFSRFDRKEFDITLMSEKKTARYGKGFIAYLNTVVVLALRKIFSHQAQYKPFFHIFDTPLLGLDEGEKNDTPESMQIALFEYFKSSAHEGQLIVIENSRNLPTLNYNDINYIEFTKSHSYGRYGFLNGVDDD</sequence>
<evidence type="ECO:0000259" key="2">
    <source>
        <dbReference type="Pfam" id="PF13476"/>
    </source>
</evidence>
<evidence type="ECO:0000313" key="3">
    <source>
        <dbReference type="EMBL" id="AZQ41995.1"/>
    </source>
</evidence>
<dbReference type="GO" id="GO:0006302">
    <property type="term" value="P:double-strand break repair"/>
    <property type="evidence" value="ECO:0007669"/>
    <property type="project" value="InterPro"/>
</dbReference>
<dbReference type="SUPFAM" id="SSF52540">
    <property type="entry name" value="P-loop containing nucleoside triphosphate hydrolases"/>
    <property type="match status" value="1"/>
</dbReference>
<keyword evidence="1" id="KW-0175">Coiled coil</keyword>
<dbReference type="InterPro" id="IPR038729">
    <property type="entry name" value="Rad50/SbcC_AAA"/>
</dbReference>
<dbReference type="InterPro" id="IPR027417">
    <property type="entry name" value="P-loop_NTPase"/>
</dbReference>
<reference evidence="4" key="1">
    <citation type="submission" date="2018-12" db="EMBL/GenBank/DDBJ databases">
        <title>Genome sequencing of Streptococcus sp. KCOM 2412 (= ChDC F135).</title>
        <authorList>
            <person name="Kook J.-K."/>
            <person name="Park S.-N."/>
            <person name="Lim Y.K."/>
        </authorList>
    </citation>
    <scope>NUCLEOTIDE SEQUENCE [LARGE SCALE GENOMIC DNA]</scope>
    <source>
        <strain evidence="4">KCOM 2412</strain>
    </source>
</reference>
<feature type="domain" description="Rad50/SbcC-type AAA" evidence="2">
    <location>
        <begin position="16"/>
        <end position="256"/>
    </location>
</feature>
<dbReference type="Gene3D" id="3.40.50.300">
    <property type="entry name" value="P-loop containing nucleotide triphosphate hydrolases"/>
    <property type="match status" value="2"/>
</dbReference>
<dbReference type="EMBL" id="CP034543">
    <property type="protein sequence ID" value="AZQ41995.1"/>
    <property type="molecule type" value="Genomic_DNA"/>
</dbReference>
<dbReference type="AlphaFoldDB" id="A0A3S9MS42"/>
<accession>A0A3S9MS42</accession>
<protein>
    <recommendedName>
        <fullName evidence="2">Rad50/SbcC-type AAA domain-containing protein</fullName>
    </recommendedName>
</protein>
<keyword evidence="4" id="KW-1185">Reference proteome</keyword>
<feature type="coiled-coil region" evidence="1">
    <location>
        <begin position="413"/>
        <end position="440"/>
    </location>
</feature>
<evidence type="ECO:0000313" key="4">
    <source>
        <dbReference type="Proteomes" id="UP000272924"/>
    </source>
</evidence>